<dbReference type="PROSITE" id="PS50110">
    <property type="entry name" value="RESPONSE_REGULATORY"/>
    <property type="match status" value="1"/>
</dbReference>
<keyword evidence="3" id="KW-0805">Transcription regulation</keyword>
<evidence type="ECO:0000256" key="1">
    <source>
        <dbReference type="ARBA" id="ARBA00022553"/>
    </source>
</evidence>
<evidence type="ECO:0000256" key="5">
    <source>
        <dbReference type="ARBA" id="ARBA00023163"/>
    </source>
</evidence>
<dbReference type="PANTHER" id="PTHR48111">
    <property type="entry name" value="REGULATOR OF RPOS"/>
    <property type="match status" value="1"/>
</dbReference>
<dbReference type="InterPro" id="IPR016032">
    <property type="entry name" value="Sig_transdc_resp-reg_C-effctor"/>
</dbReference>
<name>A0A165GHI4_9BACL</name>
<dbReference type="GO" id="GO:0000156">
    <property type="term" value="F:phosphorelay response regulator activity"/>
    <property type="evidence" value="ECO:0007669"/>
    <property type="project" value="TreeGrafter"/>
</dbReference>
<dbReference type="SUPFAM" id="SSF46894">
    <property type="entry name" value="C-terminal effector domain of the bipartite response regulators"/>
    <property type="match status" value="1"/>
</dbReference>
<dbReference type="SMART" id="SM00862">
    <property type="entry name" value="Trans_reg_C"/>
    <property type="match status" value="1"/>
</dbReference>
<dbReference type="RefSeq" id="WP_063183588.1">
    <property type="nucleotide sequence ID" value="NZ_LQNT01000013.1"/>
</dbReference>
<dbReference type="InterPro" id="IPR039420">
    <property type="entry name" value="WalR-like"/>
</dbReference>
<evidence type="ECO:0000256" key="4">
    <source>
        <dbReference type="ARBA" id="ARBA00023125"/>
    </source>
</evidence>
<dbReference type="SMART" id="SM00448">
    <property type="entry name" value="REC"/>
    <property type="match status" value="1"/>
</dbReference>
<accession>A0A165GHI4</accession>
<feature type="modified residue" description="4-aspartylphosphate" evidence="6">
    <location>
        <position position="52"/>
    </location>
</feature>
<dbReference type="Gene3D" id="6.10.250.690">
    <property type="match status" value="1"/>
</dbReference>
<dbReference type="PROSITE" id="PS51755">
    <property type="entry name" value="OMPR_PHOB"/>
    <property type="match status" value="1"/>
</dbReference>
<dbReference type="Pfam" id="PF00072">
    <property type="entry name" value="Response_reg"/>
    <property type="match status" value="1"/>
</dbReference>
<keyword evidence="4 7" id="KW-0238">DNA-binding</keyword>
<evidence type="ECO:0000259" key="8">
    <source>
        <dbReference type="PROSITE" id="PS50110"/>
    </source>
</evidence>
<dbReference type="GO" id="GO:0032993">
    <property type="term" value="C:protein-DNA complex"/>
    <property type="evidence" value="ECO:0007669"/>
    <property type="project" value="TreeGrafter"/>
</dbReference>
<feature type="DNA-binding region" description="OmpR/PhoB-type" evidence="7">
    <location>
        <begin position="122"/>
        <end position="222"/>
    </location>
</feature>
<keyword evidence="1 6" id="KW-0597">Phosphoprotein</keyword>
<dbReference type="Proteomes" id="UP000076490">
    <property type="component" value="Unassembled WGS sequence"/>
</dbReference>
<keyword evidence="2" id="KW-0902">Two-component regulatory system</keyword>
<proteinExistence type="predicted"/>
<dbReference type="EMBL" id="LQNT01000013">
    <property type="protein sequence ID" value="KZE36404.1"/>
    <property type="molecule type" value="Genomic_DNA"/>
</dbReference>
<evidence type="ECO:0000313" key="11">
    <source>
        <dbReference type="Proteomes" id="UP000076490"/>
    </source>
</evidence>
<dbReference type="Gene3D" id="1.10.10.10">
    <property type="entry name" value="Winged helix-like DNA-binding domain superfamily/Winged helix DNA-binding domain"/>
    <property type="match status" value="1"/>
</dbReference>
<dbReference type="CDD" id="cd00383">
    <property type="entry name" value="trans_reg_C"/>
    <property type="match status" value="1"/>
</dbReference>
<evidence type="ECO:0000256" key="6">
    <source>
        <dbReference type="PROSITE-ProRule" id="PRU00169"/>
    </source>
</evidence>
<dbReference type="AlphaFoldDB" id="A0A165GHI4"/>
<evidence type="ECO:0000256" key="3">
    <source>
        <dbReference type="ARBA" id="ARBA00023015"/>
    </source>
</evidence>
<evidence type="ECO:0000256" key="7">
    <source>
        <dbReference type="PROSITE-ProRule" id="PRU01091"/>
    </source>
</evidence>
<comment type="caution">
    <text evidence="10">The sequence shown here is derived from an EMBL/GenBank/DDBJ whole genome shotgun (WGS) entry which is preliminary data.</text>
</comment>
<protein>
    <submittedName>
        <fullName evidence="10">XRE family transcriptional regulator</fullName>
    </submittedName>
</protein>
<dbReference type="SUPFAM" id="SSF52172">
    <property type="entry name" value="CheY-like"/>
    <property type="match status" value="1"/>
</dbReference>
<evidence type="ECO:0000259" key="9">
    <source>
        <dbReference type="PROSITE" id="PS51755"/>
    </source>
</evidence>
<dbReference type="PANTHER" id="PTHR48111:SF73">
    <property type="entry name" value="ALKALINE PHOSPHATASE SYNTHESIS TRANSCRIPTIONAL REGULATORY PROTEIN PHOP"/>
    <property type="match status" value="1"/>
</dbReference>
<dbReference type="GO" id="GO:0006355">
    <property type="term" value="P:regulation of DNA-templated transcription"/>
    <property type="evidence" value="ECO:0007669"/>
    <property type="project" value="InterPro"/>
</dbReference>
<dbReference type="GO" id="GO:0005829">
    <property type="term" value="C:cytosol"/>
    <property type="evidence" value="ECO:0007669"/>
    <property type="project" value="TreeGrafter"/>
</dbReference>
<keyword evidence="5" id="KW-0804">Transcription</keyword>
<dbReference type="InterPro" id="IPR001789">
    <property type="entry name" value="Sig_transdc_resp-reg_receiver"/>
</dbReference>
<feature type="domain" description="OmpR/PhoB-type" evidence="9">
    <location>
        <begin position="122"/>
        <end position="222"/>
    </location>
</feature>
<dbReference type="GO" id="GO:0000976">
    <property type="term" value="F:transcription cis-regulatory region binding"/>
    <property type="evidence" value="ECO:0007669"/>
    <property type="project" value="TreeGrafter"/>
</dbReference>
<dbReference type="Gene3D" id="3.40.50.2300">
    <property type="match status" value="1"/>
</dbReference>
<evidence type="ECO:0000313" key="10">
    <source>
        <dbReference type="EMBL" id="KZE36404.1"/>
    </source>
</evidence>
<sequence length="228" mass="25745">MVQILLVDDEPMMLDLLELYLEPHGFRCLKATSGEEALNLLDLHQPNLIVLDIMMPGMDGWTVCREIRHRSAVPILMLTARGETEDVVKGLAIGADDYLTKPFEEEELVARLRALLRRSGTAGILETAGLIYARDSFTLTYGNEPIRLTPKEFALLGKLMGEPDRVFSRESLLGHVWGWNTETENRTVDSHVRNLREKIRSSGFPIDDHLLTVRGVGYKWDPRGNGCM</sequence>
<dbReference type="FunFam" id="3.40.50.2300:FF:000001">
    <property type="entry name" value="DNA-binding response regulator PhoB"/>
    <property type="match status" value="1"/>
</dbReference>
<gene>
    <name evidence="10" type="ORF">AV656_14775</name>
</gene>
<feature type="domain" description="Response regulatory" evidence="8">
    <location>
        <begin position="3"/>
        <end position="116"/>
    </location>
</feature>
<reference evidence="10 11" key="1">
    <citation type="submission" date="2016-01" db="EMBL/GenBank/DDBJ databases">
        <title>Whole genome sequencing of Bhargavaea cecembensis T14.</title>
        <authorList>
            <person name="Hong K.W."/>
        </authorList>
    </citation>
    <scope>NUCLEOTIDE SEQUENCE [LARGE SCALE GENOMIC DNA]</scope>
    <source>
        <strain evidence="10 11">T14</strain>
    </source>
</reference>
<dbReference type="OrthoDB" id="9790442at2"/>
<organism evidence="10 11">
    <name type="scientific">Bhargavaea cecembensis</name>
    <dbReference type="NCBI Taxonomy" id="394098"/>
    <lineage>
        <taxon>Bacteria</taxon>
        <taxon>Bacillati</taxon>
        <taxon>Bacillota</taxon>
        <taxon>Bacilli</taxon>
        <taxon>Bacillales</taxon>
        <taxon>Caryophanaceae</taxon>
        <taxon>Bhargavaea</taxon>
    </lineage>
</organism>
<dbReference type="CDD" id="cd17574">
    <property type="entry name" value="REC_OmpR"/>
    <property type="match status" value="1"/>
</dbReference>
<dbReference type="InterPro" id="IPR036388">
    <property type="entry name" value="WH-like_DNA-bd_sf"/>
</dbReference>
<dbReference type="InterPro" id="IPR011006">
    <property type="entry name" value="CheY-like_superfamily"/>
</dbReference>
<evidence type="ECO:0000256" key="2">
    <source>
        <dbReference type="ARBA" id="ARBA00023012"/>
    </source>
</evidence>
<dbReference type="Pfam" id="PF00486">
    <property type="entry name" value="Trans_reg_C"/>
    <property type="match status" value="1"/>
</dbReference>
<dbReference type="InterPro" id="IPR001867">
    <property type="entry name" value="OmpR/PhoB-type_DNA-bd"/>
</dbReference>